<comment type="caution">
    <text evidence="2">The sequence shown here is derived from an EMBL/GenBank/DDBJ whole genome shotgun (WGS) entry which is preliminary data.</text>
</comment>
<protein>
    <recommendedName>
        <fullName evidence="4">MARVEL domain-containing protein</fullName>
    </recommendedName>
</protein>
<dbReference type="EMBL" id="JARBJD010000007">
    <property type="protein sequence ID" value="KAK2963118.1"/>
    <property type="molecule type" value="Genomic_DNA"/>
</dbReference>
<feature type="transmembrane region" description="Helical" evidence="1">
    <location>
        <begin position="54"/>
        <end position="77"/>
    </location>
</feature>
<evidence type="ECO:0000256" key="1">
    <source>
        <dbReference type="SAM" id="Phobius"/>
    </source>
</evidence>
<feature type="transmembrane region" description="Helical" evidence="1">
    <location>
        <begin position="161"/>
        <end position="188"/>
    </location>
</feature>
<keyword evidence="1" id="KW-0812">Transmembrane</keyword>
<name>A0ABQ9YH77_9EUKA</name>
<evidence type="ECO:0000313" key="2">
    <source>
        <dbReference type="EMBL" id="KAK2963118.1"/>
    </source>
</evidence>
<feature type="transmembrane region" description="Helical" evidence="1">
    <location>
        <begin position="119"/>
        <end position="141"/>
    </location>
</feature>
<feature type="transmembrane region" description="Helical" evidence="1">
    <location>
        <begin position="89"/>
        <end position="107"/>
    </location>
</feature>
<proteinExistence type="predicted"/>
<evidence type="ECO:0008006" key="4">
    <source>
        <dbReference type="Google" id="ProtNLM"/>
    </source>
</evidence>
<gene>
    <name evidence="2" type="ORF">BLNAU_1651</name>
</gene>
<evidence type="ECO:0000313" key="3">
    <source>
        <dbReference type="Proteomes" id="UP001281761"/>
    </source>
</evidence>
<accession>A0ABQ9YH77</accession>
<keyword evidence="1" id="KW-0472">Membrane</keyword>
<keyword evidence="1" id="KW-1133">Transmembrane helix</keyword>
<sequence>MSSVVVGAAKHQVKKITGSVKKSQFNWENYNFPPKLKIIHLSPAEFDEGHRKGIYFTIISASACLFLSVFNMITNIIATCLGTYGHWKWLILSIVNIIAFALGYLFLLNKSFKFAANVAGPLVFGISFGAAGLICFCYMLFPWIFFHGFLTPTLKTRQTGFFRVISIIEGILWFLDLAAFGLTAFFLVKDRQHHANKRDNTE</sequence>
<reference evidence="2 3" key="1">
    <citation type="journal article" date="2022" name="bioRxiv">
        <title>Genomics of Preaxostyla Flagellates Illuminates Evolutionary Transitions and the Path Towards Mitochondrial Loss.</title>
        <authorList>
            <person name="Novak L.V.F."/>
            <person name="Treitli S.C."/>
            <person name="Pyrih J."/>
            <person name="Halakuc P."/>
            <person name="Pipaliya S.V."/>
            <person name="Vacek V."/>
            <person name="Brzon O."/>
            <person name="Soukal P."/>
            <person name="Eme L."/>
            <person name="Dacks J.B."/>
            <person name="Karnkowska A."/>
            <person name="Elias M."/>
            <person name="Hampl V."/>
        </authorList>
    </citation>
    <scope>NUCLEOTIDE SEQUENCE [LARGE SCALE GENOMIC DNA]</scope>
    <source>
        <strain evidence="2">NAU3</strain>
        <tissue evidence="2">Gut</tissue>
    </source>
</reference>
<keyword evidence="3" id="KW-1185">Reference proteome</keyword>
<organism evidence="2 3">
    <name type="scientific">Blattamonas nauphoetae</name>
    <dbReference type="NCBI Taxonomy" id="2049346"/>
    <lineage>
        <taxon>Eukaryota</taxon>
        <taxon>Metamonada</taxon>
        <taxon>Preaxostyla</taxon>
        <taxon>Oxymonadida</taxon>
        <taxon>Blattamonas</taxon>
    </lineage>
</organism>
<dbReference type="Proteomes" id="UP001281761">
    <property type="component" value="Unassembled WGS sequence"/>
</dbReference>